<evidence type="ECO:0000256" key="1">
    <source>
        <dbReference type="SAM" id="SignalP"/>
    </source>
</evidence>
<comment type="caution">
    <text evidence="2">The sequence shown here is derived from an EMBL/GenBank/DDBJ whole genome shotgun (WGS) entry which is preliminary data.</text>
</comment>
<evidence type="ECO:0000313" key="2">
    <source>
        <dbReference type="EMBL" id="MBL0424292.1"/>
    </source>
</evidence>
<protein>
    <recommendedName>
        <fullName evidence="4">DUF4148 domain-containing protein</fullName>
    </recommendedName>
</protein>
<proteinExistence type="predicted"/>
<sequence length="120" mass="12588">MNRSALLVAALSFAAFAAHADDADASGQFAASAAVKATRTEVQSQLASYKQAAVNPWSTSYNPLKSFQGTRSRAEVRAEYIASRDAVAAMTREDSGSAFLATRPATNGVRYLAGTPVNAQ</sequence>
<name>A0ABS1JJ98_9BURK</name>
<accession>A0ABS1JJ98</accession>
<keyword evidence="3" id="KW-1185">Reference proteome</keyword>
<dbReference type="RefSeq" id="WP_201687528.1">
    <property type="nucleotide sequence ID" value="NZ_JAEQND010000002.1"/>
</dbReference>
<gene>
    <name evidence="2" type="ORF">JI746_04145</name>
</gene>
<feature type="signal peptide" evidence="1">
    <location>
        <begin position="1"/>
        <end position="20"/>
    </location>
</feature>
<dbReference type="Proteomes" id="UP000622707">
    <property type="component" value="Unassembled WGS sequence"/>
</dbReference>
<dbReference type="EMBL" id="JAEQND010000002">
    <property type="protein sequence ID" value="MBL0424292.1"/>
    <property type="molecule type" value="Genomic_DNA"/>
</dbReference>
<feature type="chain" id="PRO_5047407230" description="DUF4148 domain-containing protein" evidence="1">
    <location>
        <begin position="21"/>
        <end position="120"/>
    </location>
</feature>
<organism evidence="2 3">
    <name type="scientific">Ramlibacter alkalitolerans</name>
    <dbReference type="NCBI Taxonomy" id="2039631"/>
    <lineage>
        <taxon>Bacteria</taxon>
        <taxon>Pseudomonadati</taxon>
        <taxon>Pseudomonadota</taxon>
        <taxon>Betaproteobacteria</taxon>
        <taxon>Burkholderiales</taxon>
        <taxon>Comamonadaceae</taxon>
        <taxon>Ramlibacter</taxon>
    </lineage>
</organism>
<evidence type="ECO:0008006" key="4">
    <source>
        <dbReference type="Google" id="ProtNLM"/>
    </source>
</evidence>
<reference evidence="2 3" key="1">
    <citation type="journal article" date="2017" name="Int. J. Syst. Evol. Microbiol.">
        <title>Ramlibacter alkalitolerans sp. nov., alkali-tolerant bacterium isolated from soil of ginseng.</title>
        <authorList>
            <person name="Lee D.H."/>
            <person name="Cha C.J."/>
        </authorList>
    </citation>
    <scope>NUCLEOTIDE SEQUENCE [LARGE SCALE GENOMIC DNA]</scope>
    <source>
        <strain evidence="2 3">KACC 19305</strain>
    </source>
</reference>
<evidence type="ECO:0000313" key="3">
    <source>
        <dbReference type="Proteomes" id="UP000622707"/>
    </source>
</evidence>
<keyword evidence="1" id="KW-0732">Signal</keyword>